<dbReference type="InterPro" id="IPR029063">
    <property type="entry name" value="SAM-dependent_MTases_sf"/>
</dbReference>
<organism evidence="2 3">
    <name type="scientific">Candidatus Muproteobacteria bacterium RBG_16_65_34</name>
    <dbReference type="NCBI Taxonomy" id="1817760"/>
    <lineage>
        <taxon>Bacteria</taxon>
        <taxon>Pseudomonadati</taxon>
        <taxon>Pseudomonadota</taxon>
        <taxon>Candidatus Muproteobacteria</taxon>
    </lineage>
</organism>
<dbReference type="GO" id="GO:0008757">
    <property type="term" value="F:S-adenosylmethionine-dependent methyltransferase activity"/>
    <property type="evidence" value="ECO:0007669"/>
    <property type="project" value="InterPro"/>
</dbReference>
<comment type="caution">
    <text evidence="2">The sequence shown here is derived from an EMBL/GenBank/DDBJ whole genome shotgun (WGS) entry which is preliminary data.</text>
</comment>
<protein>
    <recommendedName>
        <fullName evidence="1">Methyltransferase type 11 domain-containing protein</fullName>
    </recommendedName>
</protein>
<accession>A0A1F6TN81</accession>
<reference evidence="2 3" key="1">
    <citation type="journal article" date="2016" name="Nat. Commun.">
        <title>Thousands of microbial genomes shed light on interconnected biogeochemical processes in an aquifer system.</title>
        <authorList>
            <person name="Anantharaman K."/>
            <person name="Brown C.T."/>
            <person name="Hug L.A."/>
            <person name="Sharon I."/>
            <person name="Castelle C.J."/>
            <person name="Probst A.J."/>
            <person name="Thomas B.C."/>
            <person name="Singh A."/>
            <person name="Wilkins M.J."/>
            <person name="Karaoz U."/>
            <person name="Brodie E.L."/>
            <person name="Williams K.H."/>
            <person name="Hubbard S.S."/>
            <person name="Banfield J.F."/>
        </authorList>
    </citation>
    <scope>NUCLEOTIDE SEQUENCE [LARGE SCALE GENOMIC DNA]</scope>
</reference>
<gene>
    <name evidence="2" type="ORF">A2151_07000</name>
</gene>
<dbReference type="Gene3D" id="3.40.50.150">
    <property type="entry name" value="Vaccinia Virus protein VP39"/>
    <property type="match status" value="1"/>
</dbReference>
<feature type="domain" description="Methyltransferase type 11" evidence="1">
    <location>
        <begin position="82"/>
        <end position="180"/>
    </location>
</feature>
<evidence type="ECO:0000259" key="1">
    <source>
        <dbReference type="Pfam" id="PF08241"/>
    </source>
</evidence>
<dbReference type="STRING" id="1817760.A2151_07000"/>
<dbReference type="Proteomes" id="UP000178885">
    <property type="component" value="Unassembled WGS sequence"/>
</dbReference>
<sequence>MNRLRPFVGLWLILVGLVVPAWVAAEDAVPPAGAPPAINRQYENPDYEQWVQAFERPGREVYDRRREIVAASGVKPGMALADIGAGTGLFTRLFAREVGPQGKVYAVDISQVFIDNIRRTSREQGLANVEGVVSTQTATRLAPGAIDLAFVCDAYHHFENPQAMLRSLHRALRSGGALVVIDFQRIHGHSSAWVMGHVRAGKEPAIREIEAEGFKLVDDSPLLRENFFLRFQRSERR</sequence>
<name>A0A1F6TN81_9PROT</name>
<dbReference type="CDD" id="cd02440">
    <property type="entry name" value="AdoMet_MTases"/>
    <property type="match status" value="1"/>
</dbReference>
<evidence type="ECO:0000313" key="2">
    <source>
        <dbReference type="EMBL" id="OGI46594.1"/>
    </source>
</evidence>
<dbReference type="PANTHER" id="PTHR43591">
    <property type="entry name" value="METHYLTRANSFERASE"/>
    <property type="match status" value="1"/>
</dbReference>
<dbReference type="SUPFAM" id="SSF53335">
    <property type="entry name" value="S-adenosyl-L-methionine-dependent methyltransferases"/>
    <property type="match status" value="1"/>
</dbReference>
<dbReference type="Pfam" id="PF08241">
    <property type="entry name" value="Methyltransf_11"/>
    <property type="match status" value="1"/>
</dbReference>
<evidence type="ECO:0000313" key="3">
    <source>
        <dbReference type="Proteomes" id="UP000178885"/>
    </source>
</evidence>
<dbReference type="InterPro" id="IPR013216">
    <property type="entry name" value="Methyltransf_11"/>
</dbReference>
<dbReference type="EMBL" id="MFSU01000078">
    <property type="protein sequence ID" value="OGI46594.1"/>
    <property type="molecule type" value="Genomic_DNA"/>
</dbReference>
<proteinExistence type="predicted"/>
<dbReference type="AlphaFoldDB" id="A0A1F6TN81"/>